<dbReference type="Pfam" id="PF08911">
    <property type="entry name" value="NUP50"/>
    <property type="match status" value="1"/>
</dbReference>
<feature type="compositionally biased region" description="Basic and acidic residues" evidence="8">
    <location>
        <begin position="385"/>
        <end position="394"/>
    </location>
</feature>
<feature type="compositionally biased region" description="Polar residues" evidence="8">
    <location>
        <begin position="1"/>
        <end position="10"/>
    </location>
</feature>
<accession>A0A4S2KWG2</accession>
<dbReference type="Gene3D" id="2.30.29.30">
    <property type="entry name" value="Pleckstrin-homology domain (PH domain)/Phosphotyrosine-binding domain (PTB)"/>
    <property type="match status" value="1"/>
</dbReference>
<evidence type="ECO:0000256" key="8">
    <source>
        <dbReference type="SAM" id="MobiDB-lite"/>
    </source>
</evidence>
<evidence type="ECO:0000313" key="11">
    <source>
        <dbReference type="Proteomes" id="UP000310200"/>
    </source>
</evidence>
<evidence type="ECO:0000256" key="7">
    <source>
        <dbReference type="ARBA" id="ARBA00023242"/>
    </source>
</evidence>
<evidence type="ECO:0000313" key="10">
    <source>
        <dbReference type="EMBL" id="TGZ54320.1"/>
    </source>
</evidence>
<dbReference type="InterPro" id="IPR053074">
    <property type="entry name" value="NPC_Nucleoporin"/>
</dbReference>
<evidence type="ECO:0000256" key="5">
    <source>
        <dbReference type="ARBA" id="ARBA00023010"/>
    </source>
</evidence>
<keyword evidence="7" id="KW-0539">Nucleus</keyword>
<feature type="compositionally biased region" description="Basic and acidic residues" evidence="8">
    <location>
        <begin position="221"/>
        <end position="231"/>
    </location>
</feature>
<feature type="region of interest" description="Disordered" evidence="8">
    <location>
        <begin position="378"/>
        <end position="413"/>
    </location>
</feature>
<dbReference type="InterPro" id="IPR015007">
    <property type="entry name" value="NUP2/50/61"/>
</dbReference>
<evidence type="ECO:0000256" key="1">
    <source>
        <dbReference type="ARBA" id="ARBA00004567"/>
    </source>
</evidence>
<keyword evidence="3" id="KW-0509">mRNA transport</keyword>
<dbReference type="PANTHER" id="PTHR38697">
    <property type="entry name" value="NUCLEAR PORE COMPLEX PROTEIN SIMILAR TO S. CEREVISIAE NUP2 (EUROFUNG)"/>
    <property type="match status" value="1"/>
</dbReference>
<dbReference type="GO" id="GO:0051028">
    <property type="term" value="P:mRNA transport"/>
    <property type="evidence" value="ECO:0007669"/>
    <property type="project" value="UniProtKB-KW"/>
</dbReference>
<name>A0A4S2KWG2_9HYME</name>
<sequence>MSGKRSATTELNHDNWNEENEPEDAGTFAMASNDILEKRVIKTARRRLPSKDGSPTKSAFGTFAGFKTTPTTSMSPFSFLAGSTTASSTTTSTASAATTVNTSSRQIASNGAPKISEIDADKRENTAKLQTPSSTGVSKKISTQQGTEKTKNHSSDYYAKLKGLNESVATWIKSHVDANPFCILTPIFKDYERYLKEITSKEERTKAKTSQTSTQAAQNDSKQDTSTETKSEKLAFSNLNSNTKPALTAGAEWKPEKSIFSNITANTKSIFSNTEQKESPKSVFGNTDVTTDKSKSIFGNVESNVASKSIFGNTNVEGNPFLHKPTVSDDGNADEEETKSNAKSVAPTFPTFSFGQSSTASNVCAGFSFGSAKPFSFAPQAVKPQDSEDKADNENKEEEDEEPPTPDFKPVAEEGATYEQRCKVFVKKDNNFSDRGVGMLYLKPTPNGKTQLIVRADTALGSLLLNTLLTQSIPVKRMNKNTIMLVCLPMPDSSPPPIPVLLRVKTSEAADELLEALNKHKE</sequence>
<dbReference type="PANTHER" id="PTHR38697:SF1">
    <property type="entry name" value="NUCLEAR PORE COMPLEX PROTEIN SIMILAR TO S. CEREVISIAE NUP2 (EUROFUNG)"/>
    <property type="match status" value="1"/>
</dbReference>
<dbReference type="InterPro" id="IPR000156">
    <property type="entry name" value="Ran_bind_dom"/>
</dbReference>
<feature type="region of interest" description="Disordered" evidence="8">
    <location>
        <begin position="202"/>
        <end position="231"/>
    </location>
</feature>
<dbReference type="GO" id="GO:0005643">
    <property type="term" value="C:nuclear pore"/>
    <property type="evidence" value="ECO:0007669"/>
    <property type="project" value="UniProtKB-SubCell"/>
</dbReference>
<comment type="caution">
    <text evidence="10">The sequence shown here is derived from an EMBL/GenBank/DDBJ whole genome shotgun (WGS) entry which is preliminary data.</text>
</comment>
<keyword evidence="11" id="KW-1185">Reference proteome</keyword>
<feature type="domain" description="RanBD1" evidence="9">
    <location>
        <begin position="401"/>
        <end position="516"/>
    </location>
</feature>
<feature type="compositionally biased region" description="Polar residues" evidence="8">
    <location>
        <begin position="127"/>
        <end position="147"/>
    </location>
</feature>
<dbReference type="EMBL" id="QBLH01000743">
    <property type="protein sequence ID" value="TGZ54320.1"/>
    <property type="molecule type" value="Genomic_DNA"/>
</dbReference>
<dbReference type="InterPro" id="IPR011993">
    <property type="entry name" value="PH-like_dom_sf"/>
</dbReference>
<evidence type="ECO:0000256" key="2">
    <source>
        <dbReference type="ARBA" id="ARBA00022448"/>
    </source>
</evidence>
<keyword evidence="4" id="KW-0653">Protein transport</keyword>
<dbReference type="SUPFAM" id="SSF50729">
    <property type="entry name" value="PH domain-like"/>
    <property type="match status" value="1"/>
</dbReference>
<feature type="compositionally biased region" description="Basic and acidic residues" evidence="8">
    <location>
        <begin position="116"/>
        <end position="126"/>
    </location>
</feature>
<evidence type="ECO:0000256" key="6">
    <source>
        <dbReference type="ARBA" id="ARBA00023132"/>
    </source>
</evidence>
<keyword evidence="2" id="KW-0813">Transport</keyword>
<feature type="compositionally biased region" description="Polar residues" evidence="8">
    <location>
        <begin position="208"/>
        <end position="220"/>
    </location>
</feature>
<keyword evidence="6" id="KW-0906">Nuclear pore complex</keyword>
<comment type="subcellular location">
    <subcellularLocation>
        <location evidence="1">Nucleus</location>
        <location evidence="1">Nuclear pore complex</location>
    </subcellularLocation>
</comment>
<feature type="compositionally biased region" description="Low complexity" evidence="8">
    <location>
        <begin position="82"/>
        <end position="104"/>
    </location>
</feature>
<dbReference type="AlphaFoldDB" id="A0A4S2KWG2"/>
<feature type="region of interest" description="Disordered" evidence="8">
    <location>
        <begin position="316"/>
        <end position="348"/>
    </location>
</feature>
<evidence type="ECO:0000259" key="9">
    <source>
        <dbReference type="SMART" id="SM00160"/>
    </source>
</evidence>
<protein>
    <recommendedName>
        <fullName evidence="9">RanBD1 domain-containing protein</fullName>
    </recommendedName>
</protein>
<organism evidence="10 11">
    <name type="scientific">Temnothorax longispinosus</name>
    <dbReference type="NCBI Taxonomy" id="300112"/>
    <lineage>
        <taxon>Eukaryota</taxon>
        <taxon>Metazoa</taxon>
        <taxon>Ecdysozoa</taxon>
        <taxon>Arthropoda</taxon>
        <taxon>Hexapoda</taxon>
        <taxon>Insecta</taxon>
        <taxon>Pterygota</taxon>
        <taxon>Neoptera</taxon>
        <taxon>Endopterygota</taxon>
        <taxon>Hymenoptera</taxon>
        <taxon>Apocrita</taxon>
        <taxon>Aculeata</taxon>
        <taxon>Formicoidea</taxon>
        <taxon>Formicidae</taxon>
        <taxon>Myrmicinae</taxon>
        <taxon>Temnothorax</taxon>
    </lineage>
</organism>
<feature type="compositionally biased region" description="Acidic residues" evidence="8">
    <location>
        <begin position="395"/>
        <end position="404"/>
    </location>
</feature>
<feature type="region of interest" description="Disordered" evidence="8">
    <location>
        <begin position="1"/>
        <end position="26"/>
    </location>
</feature>
<keyword evidence="5" id="KW-0811">Translocation</keyword>
<dbReference type="STRING" id="300112.A0A4S2KWG2"/>
<reference evidence="10 11" key="1">
    <citation type="journal article" date="2019" name="Philos. Trans. R. Soc. Lond., B, Biol. Sci.">
        <title>Ant behaviour and brain gene expression of defending hosts depend on the ecological success of the intruding social parasite.</title>
        <authorList>
            <person name="Kaur R."/>
            <person name="Stoldt M."/>
            <person name="Jongepier E."/>
            <person name="Feldmeyer B."/>
            <person name="Menzel F."/>
            <person name="Bornberg-Bauer E."/>
            <person name="Foitzik S."/>
        </authorList>
    </citation>
    <scope>NUCLEOTIDE SEQUENCE [LARGE SCALE GENOMIC DNA]</scope>
    <source>
        <tissue evidence="10">Whole body</tissue>
    </source>
</reference>
<proteinExistence type="predicted"/>
<evidence type="ECO:0000256" key="3">
    <source>
        <dbReference type="ARBA" id="ARBA00022816"/>
    </source>
</evidence>
<gene>
    <name evidence="10" type="ORF">DBV15_08202</name>
</gene>
<evidence type="ECO:0000256" key="4">
    <source>
        <dbReference type="ARBA" id="ARBA00022927"/>
    </source>
</evidence>
<dbReference type="GO" id="GO:0015031">
    <property type="term" value="P:protein transport"/>
    <property type="evidence" value="ECO:0007669"/>
    <property type="project" value="UniProtKB-KW"/>
</dbReference>
<feature type="region of interest" description="Disordered" evidence="8">
    <location>
        <begin position="46"/>
        <end position="65"/>
    </location>
</feature>
<dbReference type="SMART" id="SM00160">
    <property type="entry name" value="RanBD"/>
    <property type="match status" value="1"/>
</dbReference>
<dbReference type="Proteomes" id="UP000310200">
    <property type="component" value="Unassembled WGS sequence"/>
</dbReference>
<feature type="region of interest" description="Disordered" evidence="8">
    <location>
        <begin position="82"/>
        <end position="153"/>
    </location>
</feature>
<dbReference type="CDD" id="cd13170">
    <property type="entry name" value="RanBD_NUP50"/>
    <property type="match status" value="1"/>
</dbReference>
<dbReference type="Pfam" id="PF00638">
    <property type="entry name" value="Ran_BP1"/>
    <property type="match status" value="1"/>
</dbReference>